<evidence type="ECO:0000313" key="4">
    <source>
        <dbReference type="EMBL" id="MQS02534.1"/>
    </source>
</evidence>
<evidence type="ECO:0000313" key="5">
    <source>
        <dbReference type="Proteomes" id="UP000320857"/>
    </source>
</evidence>
<dbReference type="EMBL" id="JABJXA010000012">
    <property type="protein sequence ID" value="MBB1257878.1"/>
    <property type="molecule type" value="Genomic_DNA"/>
</dbReference>
<accession>A0A5P0YQE0</accession>
<gene>
    <name evidence="4" type="ORF">FNX44_011715</name>
    <name evidence="2" type="ORF">H3146_06675</name>
    <name evidence="3" type="ORF">H3147_03415</name>
</gene>
<reference evidence="2" key="3">
    <citation type="journal article" name="Syst. Appl. Microbiol.">
        <title>Streptomyces alkaliterrae sp. nov., isolated from an alkaline soil, and emended descriptions of Streptomyces alkaliphilus, Streptomyces calidiresistens and Streptomyces durbertensis.</title>
        <authorList>
            <person name="Swiecimska M."/>
            <person name="Golinska P."/>
            <person name="Nouioui I."/>
            <person name="Wypij M."/>
            <person name="Rai M."/>
            <person name="Sangal V."/>
            <person name="Goodfellow M."/>
        </authorList>
    </citation>
    <scope>NUCLEOTIDE SEQUENCE</scope>
    <source>
        <strain evidence="2">OF3</strain>
        <strain evidence="3">OF8</strain>
    </source>
</reference>
<dbReference type="EMBL" id="JABJWZ010000036">
    <property type="protein sequence ID" value="MBB1253053.1"/>
    <property type="molecule type" value="Genomic_DNA"/>
</dbReference>
<dbReference type="SUPFAM" id="SSF52507">
    <property type="entry name" value="Homo-oligomeric flavin-containing Cys decarboxylases, HFCD"/>
    <property type="match status" value="1"/>
</dbReference>
<organism evidence="4 5">
    <name type="scientific">Streptomyces alkaliterrae</name>
    <dbReference type="NCBI Taxonomy" id="2213162"/>
    <lineage>
        <taxon>Bacteria</taxon>
        <taxon>Bacillati</taxon>
        <taxon>Actinomycetota</taxon>
        <taxon>Actinomycetes</taxon>
        <taxon>Kitasatosporales</taxon>
        <taxon>Streptomycetaceae</taxon>
        <taxon>Streptomyces</taxon>
    </lineage>
</organism>
<dbReference type="Gene3D" id="3.40.50.1950">
    <property type="entry name" value="Flavin prenyltransferase-like"/>
    <property type="match status" value="1"/>
</dbReference>
<sequence>MTTRSLYLIGCAAPPVLHVRSAVAAAQAEGWEVCLGLTPTAHSWLGDRVADLEELTGHPVRTRWRRPGESGVPWPPADVVAVAPATLNSISALALGLTPSYVVGVAAEAIGAGVPVVVMPCVKTTLAAHPAMDRSVETLRSAGVRVLYGEGGFVPNPPGQGRPEEYPWRLVLDAGEHALANARPAKP</sequence>
<reference evidence="6 7" key="2">
    <citation type="submission" date="2020-05" db="EMBL/GenBank/DDBJ databases">
        <title>Classification of alakaliphilic streptomycetes isolated from an alkaline soil next to Lonar Crater, India and a proposal for the recognition of Streptomyces alkaliterrae sp. nov.</title>
        <authorList>
            <person name="Golinska P."/>
        </authorList>
    </citation>
    <scope>NUCLEOTIDE SEQUENCE [LARGE SCALE GENOMIC DNA]</scope>
    <source>
        <strain evidence="7">OF3</strain>
        <strain evidence="6">OF8</strain>
    </source>
</reference>
<evidence type="ECO:0000313" key="6">
    <source>
        <dbReference type="Proteomes" id="UP000517765"/>
    </source>
</evidence>
<keyword evidence="5" id="KW-1185">Reference proteome</keyword>
<dbReference type="Pfam" id="PF02441">
    <property type="entry name" value="Flavoprotein"/>
    <property type="match status" value="1"/>
</dbReference>
<protein>
    <submittedName>
        <fullName evidence="4">Flavoprotein</fullName>
    </submittedName>
</protein>
<dbReference type="InterPro" id="IPR003382">
    <property type="entry name" value="Flavoprotein"/>
</dbReference>
<dbReference type="RefSeq" id="WP_143647986.1">
    <property type="nucleotide sequence ID" value="NZ_JABJWZ010000036.1"/>
</dbReference>
<proteinExistence type="predicted"/>
<name>A0A5P0YQE0_9ACTN</name>
<dbReference type="InterPro" id="IPR036551">
    <property type="entry name" value="Flavin_trans-like"/>
</dbReference>
<reference evidence="4 5" key="1">
    <citation type="submission" date="2019-10" db="EMBL/GenBank/DDBJ databases">
        <title>Streptomyces sp. nov., a novel actinobacterium isolated from alkaline environment.</title>
        <authorList>
            <person name="Golinska P."/>
        </authorList>
    </citation>
    <scope>NUCLEOTIDE SEQUENCE [LARGE SCALE GENOMIC DNA]</scope>
    <source>
        <strain evidence="4 5">OF1</strain>
    </source>
</reference>
<evidence type="ECO:0000259" key="1">
    <source>
        <dbReference type="Pfam" id="PF02441"/>
    </source>
</evidence>
<dbReference type="OrthoDB" id="161343at2"/>
<dbReference type="Proteomes" id="UP000517765">
    <property type="component" value="Unassembled WGS sequence"/>
</dbReference>
<dbReference type="Proteomes" id="UP000320857">
    <property type="component" value="Unassembled WGS sequence"/>
</dbReference>
<dbReference type="EMBL" id="VJYK02000097">
    <property type="protein sequence ID" value="MQS02534.1"/>
    <property type="molecule type" value="Genomic_DNA"/>
</dbReference>
<evidence type="ECO:0000313" key="2">
    <source>
        <dbReference type="EMBL" id="MBB1253053.1"/>
    </source>
</evidence>
<dbReference type="GO" id="GO:0003824">
    <property type="term" value="F:catalytic activity"/>
    <property type="evidence" value="ECO:0007669"/>
    <property type="project" value="InterPro"/>
</dbReference>
<dbReference type="AlphaFoldDB" id="A0A5P0YQE0"/>
<evidence type="ECO:0000313" key="7">
    <source>
        <dbReference type="Proteomes" id="UP000525686"/>
    </source>
</evidence>
<feature type="domain" description="Flavoprotein" evidence="1">
    <location>
        <begin position="20"/>
        <end position="123"/>
    </location>
</feature>
<dbReference type="Proteomes" id="UP000525686">
    <property type="component" value="Unassembled WGS sequence"/>
</dbReference>
<evidence type="ECO:0000313" key="3">
    <source>
        <dbReference type="EMBL" id="MBB1257878.1"/>
    </source>
</evidence>
<comment type="caution">
    <text evidence="4">The sequence shown here is derived from an EMBL/GenBank/DDBJ whole genome shotgun (WGS) entry which is preliminary data.</text>
</comment>